<evidence type="ECO:0000313" key="3">
    <source>
        <dbReference type="EMBL" id="RDW79369.1"/>
    </source>
</evidence>
<dbReference type="Pfam" id="PF00004">
    <property type="entry name" value="AAA"/>
    <property type="match status" value="1"/>
</dbReference>
<feature type="region of interest" description="Disordered" evidence="1">
    <location>
        <begin position="1125"/>
        <end position="1191"/>
    </location>
</feature>
<dbReference type="InterPro" id="IPR056599">
    <property type="entry name" value="AAA_lid_fung"/>
</dbReference>
<sequence length="1191" mass="132410">MNGTKSGAGSGGSDGDALTVGVHDQLQSLKDEVESQRNRINALEGRLSMSDPLRRTYSTAEPTAPTEGGTDDTETAQEYIFLTARNTIPAVRECNFAQFKNRFEPGGTDGRYAVDVLVSGPLLPQEINEEHKLRTLLSEQRGSGPIPRAGKDKALAKAVKLANTTIDVISQAQLKEKWPRRLRVQSPALLRILARVNGESWSDRPRTYYRPFNSLIYQHPDMKDVLEELEQRWGAQLDGNSSADASAANGRTTNGAGDPREDDEDEADDSPEALACLRAYVKYVDEKIMTDYHRFDKEDGSSNARVRFSDLWYLFRTGEFVYRPVDGELPDRRDFRTGKRIWKTYYVDPVPERMVATAADDAENQDTALRHEDTVFSLGCYYVDHTGEEFCVVKQKFIIEQFVGEMAVGALPIYPMRFCQDWGAHLTHAVQTGESLIELMKAKHCFYSGWTLTRSAGGDSTTDAQGIQLEQPEHINSEVMVDFGEAYQACPHWRPHRARMRQKIIEGLTIQEDFRVRWWSGADRASLLGETTELIPVRSGVASKQRNKYVAKDPFLVAVSENTRRLQPTTEKDLTNDAKALLTGRVFAYVFQERKFAQLSVAKLRQSPKTGLALESLKIPQTIKHAIQGSVRGHFLQKKAERRIDPNWASLDLIQGKGTGLFILLHGVPGVGKTATAEAIAQANGKPLFKMTVGDLGMTPDRLELSLREIFRLASIWDCILLLDEVDTFFSQRSRADTATHKNGMVSVFLRVLDYYNGILFLTTNRAGVLDEAFKSRIHYKIYYPNLTLEQTLDIWKLNIHRVRKIEEELSKVEQRESLLINDNDLLDFAQRLFFEGGSKRRGYGRWNGRQIRNAFQVACSLAYYEHRFYQENASLATARDAGCDRPVLSVRHFQTMQDITASFENYCATVHGDTNDAEMALEAEYRNDGYRDGLVEGLQAEYREDHLRAAAATSGDKVANNEGNDNNKADAAVIFPSAGSGRLQQPRQNIAMGGDGISAAENLASNNLEHRGSYSSHRSSSFRSNATSPLSLGQGPQQTMFPTPSPRRNSIREPGPNGLDSSGNYIAIGPSRGGYSAPNYSNSPRNSAGNIQGPFTYQSPSQYRNEVGSMGEGRDYAAKDYFNSGSSPFSPTGREGPGSFGASGAPGSRTWSAATGGQGYVNQYAGYGRDPQSRPGPNVETDLSPDEGTY</sequence>
<feature type="compositionally biased region" description="Low complexity" evidence="1">
    <location>
        <begin position="1014"/>
        <end position="1029"/>
    </location>
</feature>
<feature type="domain" description="AAA+ ATPase" evidence="2">
    <location>
        <begin position="659"/>
        <end position="788"/>
    </location>
</feature>
<dbReference type="InterPro" id="IPR054289">
    <property type="entry name" value="DUF7025"/>
</dbReference>
<dbReference type="SUPFAM" id="SSF52540">
    <property type="entry name" value="P-loop containing nucleoside triphosphate hydrolases"/>
    <property type="match status" value="1"/>
</dbReference>
<gene>
    <name evidence="3" type="ORF">BP6252_04007</name>
</gene>
<feature type="region of interest" description="Disordered" evidence="1">
    <location>
        <begin position="238"/>
        <end position="269"/>
    </location>
</feature>
<proteinExistence type="predicted"/>
<accession>A0A3D8RZ82</accession>
<dbReference type="STRING" id="1849047.A0A3D8RZ82"/>
<dbReference type="Pfam" id="PF23232">
    <property type="entry name" value="AAA_lid_13"/>
    <property type="match status" value="1"/>
</dbReference>
<dbReference type="AlphaFoldDB" id="A0A3D8RZ82"/>
<name>A0A3D8RZ82_9HELO</name>
<protein>
    <recommendedName>
        <fullName evidence="2">AAA+ ATPase domain-containing protein</fullName>
    </recommendedName>
</protein>
<dbReference type="Pfam" id="PF22942">
    <property type="entry name" value="DUF7025"/>
    <property type="match status" value="1"/>
</dbReference>
<dbReference type="EMBL" id="PDLM01000004">
    <property type="protein sequence ID" value="RDW79369.1"/>
    <property type="molecule type" value="Genomic_DNA"/>
</dbReference>
<dbReference type="Gene3D" id="3.40.50.300">
    <property type="entry name" value="P-loop containing nucleotide triphosphate hydrolases"/>
    <property type="match status" value="1"/>
</dbReference>
<evidence type="ECO:0000259" key="2">
    <source>
        <dbReference type="SMART" id="SM00382"/>
    </source>
</evidence>
<feature type="compositionally biased region" description="Polar residues" evidence="1">
    <location>
        <begin position="1030"/>
        <end position="1049"/>
    </location>
</feature>
<feature type="compositionally biased region" description="Gly residues" evidence="1">
    <location>
        <begin position="1"/>
        <end position="14"/>
    </location>
</feature>
<dbReference type="GO" id="GO:0005524">
    <property type="term" value="F:ATP binding"/>
    <property type="evidence" value="ECO:0007669"/>
    <property type="project" value="InterPro"/>
</dbReference>
<keyword evidence="4" id="KW-1185">Reference proteome</keyword>
<feature type="region of interest" description="Disordered" evidence="1">
    <location>
        <begin position="1"/>
        <end position="20"/>
    </location>
</feature>
<dbReference type="SMART" id="SM00382">
    <property type="entry name" value="AAA"/>
    <property type="match status" value="1"/>
</dbReference>
<evidence type="ECO:0000313" key="4">
    <source>
        <dbReference type="Proteomes" id="UP000256645"/>
    </source>
</evidence>
<feature type="compositionally biased region" description="Low complexity" evidence="1">
    <location>
        <begin position="238"/>
        <end position="250"/>
    </location>
</feature>
<feature type="compositionally biased region" description="Acidic residues" evidence="1">
    <location>
        <begin position="260"/>
        <end position="269"/>
    </location>
</feature>
<dbReference type="GO" id="GO:0016887">
    <property type="term" value="F:ATP hydrolysis activity"/>
    <property type="evidence" value="ECO:0007669"/>
    <property type="project" value="InterPro"/>
</dbReference>
<dbReference type="InterPro" id="IPR003593">
    <property type="entry name" value="AAA+_ATPase"/>
</dbReference>
<dbReference type="PANTHER" id="PTHR46411">
    <property type="entry name" value="FAMILY ATPASE, PUTATIVE-RELATED"/>
    <property type="match status" value="1"/>
</dbReference>
<dbReference type="CDD" id="cd19481">
    <property type="entry name" value="RecA-like_protease"/>
    <property type="match status" value="1"/>
</dbReference>
<dbReference type="PANTHER" id="PTHR46411:SF3">
    <property type="entry name" value="AAA+ ATPASE DOMAIN-CONTAINING PROTEIN"/>
    <property type="match status" value="1"/>
</dbReference>
<dbReference type="InterPro" id="IPR003959">
    <property type="entry name" value="ATPase_AAA_core"/>
</dbReference>
<evidence type="ECO:0000256" key="1">
    <source>
        <dbReference type="SAM" id="MobiDB-lite"/>
    </source>
</evidence>
<feature type="region of interest" description="Disordered" evidence="1">
    <location>
        <begin position="44"/>
        <end position="72"/>
    </location>
</feature>
<reference evidence="3 4" key="1">
    <citation type="journal article" date="2018" name="IMA Fungus">
        <title>IMA Genome-F 9: Draft genome sequence of Annulohypoxylon stygium, Aspergillus mulundensis, Berkeleyomyces basicola (syn. Thielaviopsis basicola), Ceratocystis smalleyi, two Cercospora beticola strains, Coleophoma cylindrospora, Fusarium fracticaudum, Phialophora cf. hyalina, and Morchella septimelata.</title>
        <authorList>
            <person name="Wingfield B.D."/>
            <person name="Bills G.F."/>
            <person name="Dong Y."/>
            <person name="Huang W."/>
            <person name="Nel W.J."/>
            <person name="Swalarsk-Parry B.S."/>
            <person name="Vaghefi N."/>
            <person name="Wilken P.M."/>
            <person name="An Z."/>
            <person name="de Beer Z.W."/>
            <person name="De Vos L."/>
            <person name="Chen L."/>
            <person name="Duong T.A."/>
            <person name="Gao Y."/>
            <person name="Hammerbacher A."/>
            <person name="Kikkert J.R."/>
            <person name="Li Y."/>
            <person name="Li H."/>
            <person name="Li K."/>
            <person name="Li Q."/>
            <person name="Liu X."/>
            <person name="Ma X."/>
            <person name="Naidoo K."/>
            <person name="Pethybridge S.J."/>
            <person name="Sun J."/>
            <person name="Steenkamp E.T."/>
            <person name="van der Nest M.A."/>
            <person name="van Wyk S."/>
            <person name="Wingfield M.J."/>
            <person name="Xiong C."/>
            <person name="Yue Q."/>
            <person name="Zhang X."/>
        </authorList>
    </citation>
    <scope>NUCLEOTIDE SEQUENCE [LARGE SCALE GENOMIC DNA]</scope>
    <source>
        <strain evidence="3 4">BP6252</strain>
    </source>
</reference>
<dbReference type="OrthoDB" id="10042665at2759"/>
<organism evidence="3 4">
    <name type="scientific">Coleophoma cylindrospora</name>
    <dbReference type="NCBI Taxonomy" id="1849047"/>
    <lineage>
        <taxon>Eukaryota</taxon>
        <taxon>Fungi</taxon>
        <taxon>Dikarya</taxon>
        <taxon>Ascomycota</taxon>
        <taxon>Pezizomycotina</taxon>
        <taxon>Leotiomycetes</taxon>
        <taxon>Helotiales</taxon>
        <taxon>Dermateaceae</taxon>
        <taxon>Coleophoma</taxon>
    </lineage>
</organism>
<dbReference type="InterPro" id="IPR027417">
    <property type="entry name" value="P-loop_NTPase"/>
</dbReference>
<feature type="region of interest" description="Disordered" evidence="1">
    <location>
        <begin position="1011"/>
        <end position="1067"/>
    </location>
</feature>
<dbReference type="Proteomes" id="UP000256645">
    <property type="component" value="Unassembled WGS sequence"/>
</dbReference>
<comment type="caution">
    <text evidence="3">The sequence shown here is derived from an EMBL/GenBank/DDBJ whole genome shotgun (WGS) entry which is preliminary data.</text>
</comment>